<feature type="region of interest" description="Disordered" evidence="1">
    <location>
        <begin position="86"/>
        <end position="127"/>
    </location>
</feature>
<reference evidence="2" key="1">
    <citation type="submission" date="2021-01" db="EMBL/GenBank/DDBJ databases">
        <title>Whole genome shotgun sequence of Planosporangium mesophilum NBRC 109066.</title>
        <authorList>
            <person name="Komaki H."/>
            <person name="Tamura T."/>
        </authorList>
    </citation>
    <scope>NUCLEOTIDE SEQUENCE</scope>
    <source>
        <strain evidence="2">NBRC 109066</strain>
    </source>
</reference>
<gene>
    <name evidence="2" type="ORF">Pme01_26020</name>
</gene>
<dbReference type="EMBL" id="BOON01000024">
    <property type="protein sequence ID" value="GII23005.1"/>
    <property type="molecule type" value="Genomic_DNA"/>
</dbReference>
<comment type="caution">
    <text evidence="2">The sequence shown here is derived from an EMBL/GenBank/DDBJ whole genome shotgun (WGS) entry which is preliminary data.</text>
</comment>
<dbReference type="AlphaFoldDB" id="A0A8J3T9F5"/>
<feature type="compositionally biased region" description="Basic and acidic residues" evidence="1">
    <location>
        <begin position="118"/>
        <end position="127"/>
    </location>
</feature>
<keyword evidence="3" id="KW-1185">Reference proteome</keyword>
<evidence type="ECO:0000313" key="2">
    <source>
        <dbReference type="EMBL" id="GII23005.1"/>
    </source>
</evidence>
<dbReference type="RefSeq" id="WP_168117603.1">
    <property type="nucleotide sequence ID" value="NZ_BOON01000024.1"/>
</dbReference>
<sequence length="127" mass="13126">MNEMQEAGAAGTQQVTRVAARPFVKPESALARTAIDISAAHVAAGESGVCGYCGLYFPCPPAVHARMVVTAAGFDASAPLRLPDADVERVPDDAPGENPPEITPQRAADAADEEDSEVAPRDRVGAV</sequence>
<dbReference type="Proteomes" id="UP000599074">
    <property type="component" value="Unassembled WGS sequence"/>
</dbReference>
<evidence type="ECO:0000256" key="1">
    <source>
        <dbReference type="SAM" id="MobiDB-lite"/>
    </source>
</evidence>
<proteinExistence type="predicted"/>
<evidence type="ECO:0000313" key="3">
    <source>
        <dbReference type="Proteomes" id="UP000599074"/>
    </source>
</evidence>
<protein>
    <submittedName>
        <fullName evidence="2">Uncharacterized protein</fullName>
    </submittedName>
</protein>
<accession>A0A8J3T9F5</accession>
<organism evidence="2 3">
    <name type="scientific">Planosporangium mesophilum</name>
    <dbReference type="NCBI Taxonomy" id="689768"/>
    <lineage>
        <taxon>Bacteria</taxon>
        <taxon>Bacillati</taxon>
        <taxon>Actinomycetota</taxon>
        <taxon>Actinomycetes</taxon>
        <taxon>Micromonosporales</taxon>
        <taxon>Micromonosporaceae</taxon>
        <taxon>Planosporangium</taxon>
    </lineage>
</organism>
<name>A0A8J3T9F5_9ACTN</name>